<evidence type="ECO:0000313" key="2">
    <source>
        <dbReference type="EMBL" id="QDS71921.1"/>
    </source>
</evidence>
<evidence type="ECO:0000313" key="3">
    <source>
        <dbReference type="Proteomes" id="UP000316270"/>
    </source>
</evidence>
<name>A0A517L8H0_9PEZI</name>
<dbReference type="Proteomes" id="UP000316270">
    <property type="component" value="Chromosome 7"/>
</dbReference>
<dbReference type="AlphaFoldDB" id="A0A517L8H0"/>
<dbReference type="EMBL" id="CP042191">
    <property type="protein sequence ID" value="QDS71921.1"/>
    <property type="molecule type" value="Genomic_DNA"/>
</dbReference>
<keyword evidence="3" id="KW-1185">Reference proteome</keyword>
<proteinExistence type="predicted"/>
<organism evidence="2 3">
    <name type="scientific">Venturia effusa</name>
    <dbReference type="NCBI Taxonomy" id="50376"/>
    <lineage>
        <taxon>Eukaryota</taxon>
        <taxon>Fungi</taxon>
        <taxon>Dikarya</taxon>
        <taxon>Ascomycota</taxon>
        <taxon>Pezizomycotina</taxon>
        <taxon>Dothideomycetes</taxon>
        <taxon>Pleosporomycetidae</taxon>
        <taxon>Venturiales</taxon>
        <taxon>Venturiaceae</taxon>
        <taxon>Venturia</taxon>
    </lineage>
</organism>
<dbReference type="OrthoDB" id="10498861at2759"/>
<gene>
    <name evidence="2" type="ORF">FKW77_000540</name>
</gene>
<sequence>MKARGVEEKKSSICPKCTRFFCGEDIARERAVVKACLVCEGILIEPLKNDGKNEKRKSKKGRREHCLETSAGATPEFTLPGWTREVTGRQRPVIDPNADLAPDELPTLSKQYGHVGDTAAAAQLHPHPLSEESTQSLPAESPVWNFPRRPARTPYRGQYKPPESPPIKYTLAELLEIQHIA</sequence>
<feature type="region of interest" description="Disordered" evidence="1">
    <location>
        <begin position="129"/>
        <end position="166"/>
    </location>
</feature>
<protein>
    <submittedName>
        <fullName evidence="2">Uncharacterized protein</fullName>
    </submittedName>
</protein>
<accession>A0A517L8H0</accession>
<feature type="region of interest" description="Disordered" evidence="1">
    <location>
        <begin position="74"/>
        <end position="102"/>
    </location>
</feature>
<evidence type="ECO:0000256" key="1">
    <source>
        <dbReference type="SAM" id="MobiDB-lite"/>
    </source>
</evidence>
<reference evidence="2 3" key="1">
    <citation type="submission" date="2019-07" db="EMBL/GenBank/DDBJ databases">
        <title>Finished genome of Venturia effusa.</title>
        <authorList>
            <person name="Young C.A."/>
            <person name="Cox M.P."/>
            <person name="Ganley A.R.D."/>
            <person name="David W.J."/>
        </authorList>
    </citation>
    <scope>NUCLEOTIDE SEQUENCE [LARGE SCALE GENOMIC DNA]</scope>
    <source>
        <strain evidence="3">albino</strain>
    </source>
</reference>